<name>A0A8S0U2B2_OLEEU</name>
<evidence type="ECO:0000259" key="5">
    <source>
        <dbReference type="PROSITE" id="PS51792"/>
    </source>
</evidence>
<sequence>MMTGVHTVVDTFCVRCGSLVGWRYETVNENSQKYKEGRFILERFKVLGPDGSAYSIGHEDYESRSEDEV</sequence>
<comment type="similarity">
    <text evidence="1 4">Belongs to the yippee family.</text>
</comment>
<dbReference type="OrthoDB" id="6407410at2759"/>
<protein>
    <recommendedName>
        <fullName evidence="4">Protein yippee-like</fullName>
    </recommendedName>
</protein>
<dbReference type="PROSITE" id="PS51792">
    <property type="entry name" value="YIPPEE"/>
    <property type="match status" value="1"/>
</dbReference>
<accession>A0A8S0U2B2</accession>
<evidence type="ECO:0000256" key="3">
    <source>
        <dbReference type="ARBA" id="ARBA00022833"/>
    </source>
</evidence>
<proteinExistence type="inferred from homology"/>
<dbReference type="PANTHER" id="PTHR13848">
    <property type="entry name" value="PROTEIN YIPPEE-LIKE CG15309-RELATED"/>
    <property type="match status" value="1"/>
</dbReference>
<keyword evidence="7" id="KW-1185">Reference proteome</keyword>
<dbReference type="Pfam" id="PF03226">
    <property type="entry name" value="Yippee-Mis18"/>
    <property type="match status" value="1"/>
</dbReference>
<reference evidence="6 7" key="1">
    <citation type="submission" date="2019-12" db="EMBL/GenBank/DDBJ databases">
        <authorList>
            <person name="Alioto T."/>
            <person name="Alioto T."/>
            <person name="Gomez Garrido J."/>
        </authorList>
    </citation>
    <scope>NUCLEOTIDE SEQUENCE [LARGE SCALE GENOMIC DNA]</scope>
</reference>
<feature type="domain" description="Yippee" evidence="5">
    <location>
        <begin position="1"/>
        <end position="50"/>
    </location>
</feature>
<keyword evidence="3" id="KW-0862">Zinc</keyword>
<dbReference type="InterPro" id="IPR039058">
    <property type="entry name" value="Yippee_fam"/>
</dbReference>
<dbReference type="Proteomes" id="UP000594638">
    <property type="component" value="Unassembled WGS sequence"/>
</dbReference>
<evidence type="ECO:0000256" key="4">
    <source>
        <dbReference type="RuleBase" id="RU110713"/>
    </source>
</evidence>
<dbReference type="AlphaFoldDB" id="A0A8S0U2B2"/>
<evidence type="ECO:0000313" key="6">
    <source>
        <dbReference type="EMBL" id="CAA3013039.1"/>
    </source>
</evidence>
<evidence type="ECO:0000256" key="2">
    <source>
        <dbReference type="ARBA" id="ARBA00022723"/>
    </source>
</evidence>
<dbReference type="InterPro" id="IPR004910">
    <property type="entry name" value="Yippee/Mis18/Cereblon"/>
</dbReference>
<dbReference type="Gramene" id="OE9A097527T1">
    <property type="protein sequence ID" value="OE9A097527C1"/>
    <property type="gene ID" value="OE9A097527"/>
</dbReference>
<comment type="caution">
    <text evidence="6">The sequence shown here is derived from an EMBL/GenBank/DDBJ whole genome shotgun (WGS) entry which is preliminary data.</text>
</comment>
<gene>
    <name evidence="6" type="ORF">OLEA9_A097527</name>
</gene>
<evidence type="ECO:0000313" key="7">
    <source>
        <dbReference type="Proteomes" id="UP000594638"/>
    </source>
</evidence>
<organism evidence="6 7">
    <name type="scientific">Olea europaea subsp. europaea</name>
    <dbReference type="NCBI Taxonomy" id="158383"/>
    <lineage>
        <taxon>Eukaryota</taxon>
        <taxon>Viridiplantae</taxon>
        <taxon>Streptophyta</taxon>
        <taxon>Embryophyta</taxon>
        <taxon>Tracheophyta</taxon>
        <taxon>Spermatophyta</taxon>
        <taxon>Magnoliopsida</taxon>
        <taxon>eudicotyledons</taxon>
        <taxon>Gunneridae</taxon>
        <taxon>Pentapetalae</taxon>
        <taxon>asterids</taxon>
        <taxon>lamiids</taxon>
        <taxon>Lamiales</taxon>
        <taxon>Oleaceae</taxon>
        <taxon>Oleeae</taxon>
        <taxon>Olea</taxon>
    </lineage>
</organism>
<evidence type="ECO:0000256" key="1">
    <source>
        <dbReference type="ARBA" id="ARBA00005613"/>
    </source>
</evidence>
<dbReference type="GO" id="GO:0046872">
    <property type="term" value="F:metal ion binding"/>
    <property type="evidence" value="ECO:0007669"/>
    <property type="project" value="UniProtKB-KW"/>
</dbReference>
<dbReference type="InterPro" id="IPR034751">
    <property type="entry name" value="Yippee"/>
</dbReference>
<dbReference type="EMBL" id="CACTIH010007420">
    <property type="protein sequence ID" value="CAA3013039.1"/>
    <property type="molecule type" value="Genomic_DNA"/>
</dbReference>
<keyword evidence="2" id="KW-0479">Metal-binding</keyword>